<reference evidence="6 7" key="1">
    <citation type="submission" date="2017-09" db="EMBL/GenBank/DDBJ databases">
        <title>Depth-based differentiation of microbial function through sediment-hosted aquifers and enrichment of novel symbionts in the deep terrestrial subsurface.</title>
        <authorList>
            <person name="Probst A.J."/>
            <person name="Ladd B."/>
            <person name="Jarett J.K."/>
            <person name="Geller-Mcgrath D.E."/>
            <person name="Sieber C.M."/>
            <person name="Emerson J.B."/>
            <person name="Anantharaman K."/>
            <person name="Thomas B.C."/>
            <person name="Malmstrom R."/>
            <person name="Stieglmeier M."/>
            <person name="Klingl A."/>
            <person name="Woyke T."/>
            <person name="Ryan C.M."/>
            <person name="Banfield J.F."/>
        </authorList>
    </citation>
    <scope>NUCLEOTIDE SEQUENCE [LARGE SCALE GENOMIC DNA]</scope>
    <source>
        <strain evidence="6">CG23_combo_of_CG06-09_8_20_14_all_37_18</strain>
    </source>
</reference>
<feature type="domain" description="DNA methylase N-4/N-6" evidence="5">
    <location>
        <begin position="34"/>
        <end position="200"/>
    </location>
</feature>
<dbReference type="InterPro" id="IPR002052">
    <property type="entry name" value="DNA_methylase_N6_adenine_CS"/>
</dbReference>
<dbReference type="GO" id="GO:0032259">
    <property type="term" value="P:methylation"/>
    <property type="evidence" value="ECO:0007669"/>
    <property type="project" value="UniProtKB-KW"/>
</dbReference>
<dbReference type="GO" id="GO:0008170">
    <property type="term" value="F:N-methyltransferase activity"/>
    <property type="evidence" value="ECO:0007669"/>
    <property type="project" value="InterPro"/>
</dbReference>
<gene>
    <name evidence="6" type="ORF">COX35_02820</name>
</gene>
<keyword evidence="2" id="KW-0489">Methyltransferase</keyword>
<evidence type="ECO:0000256" key="1">
    <source>
        <dbReference type="ARBA" id="ARBA00006594"/>
    </source>
</evidence>
<name>A0A2G9YXX0_9BACT</name>
<dbReference type="PRINTS" id="PR00506">
    <property type="entry name" value="D21N6MTFRASE"/>
</dbReference>
<dbReference type="Gene3D" id="3.40.50.150">
    <property type="entry name" value="Vaccinia Virus protein VP39"/>
    <property type="match status" value="1"/>
</dbReference>
<evidence type="ECO:0000313" key="6">
    <source>
        <dbReference type="EMBL" id="PIP24067.1"/>
    </source>
</evidence>
<evidence type="ECO:0000256" key="4">
    <source>
        <dbReference type="ARBA" id="ARBA00022691"/>
    </source>
</evidence>
<evidence type="ECO:0000313" key="7">
    <source>
        <dbReference type="Proteomes" id="UP000229952"/>
    </source>
</evidence>
<sequence length="201" mass="23695">MRMEIMHDRIEGLLNKIIQGDYLEIMKDIPDDSIDMILTDPPYGVSEKGVFETPEKNYKRVYEEWDIDVEELTKKFIKESYRVLKNGGAIYITCSFHNLRLCWDALEKEGFTFRNNFVFAKTNAMPIKFAKQIGIYAYSYENALYFTKGVTKTFNYDYLKAINGGKQFRDFMVITNRDRSSRFGKHLHPCEKPLPVFELFI</sequence>
<comment type="caution">
    <text evidence="6">The sequence shown here is derived from an EMBL/GenBank/DDBJ whole genome shotgun (WGS) entry which is preliminary data.</text>
</comment>
<organism evidence="6 7">
    <name type="scientific">Candidatus Nealsonbacteria bacterium CG23_combo_of_CG06-09_8_20_14_all_37_18</name>
    <dbReference type="NCBI Taxonomy" id="1974720"/>
    <lineage>
        <taxon>Bacteria</taxon>
        <taxon>Candidatus Nealsoniibacteriota</taxon>
    </lineage>
</organism>
<dbReference type="InterPro" id="IPR002941">
    <property type="entry name" value="DNA_methylase_N4/N6"/>
</dbReference>
<dbReference type="CDD" id="cd02440">
    <property type="entry name" value="AdoMet_MTases"/>
    <property type="match status" value="1"/>
</dbReference>
<dbReference type="EMBL" id="PCRQ01000080">
    <property type="protein sequence ID" value="PIP24067.1"/>
    <property type="molecule type" value="Genomic_DNA"/>
</dbReference>
<keyword evidence="4" id="KW-0949">S-adenosyl-L-methionine</keyword>
<evidence type="ECO:0000256" key="2">
    <source>
        <dbReference type="ARBA" id="ARBA00022603"/>
    </source>
</evidence>
<proteinExistence type="inferred from homology"/>
<comment type="similarity">
    <text evidence="1">Belongs to the N(4)/N(6)-methyltransferase family.</text>
</comment>
<evidence type="ECO:0000256" key="3">
    <source>
        <dbReference type="ARBA" id="ARBA00022679"/>
    </source>
</evidence>
<dbReference type="Proteomes" id="UP000229952">
    <property type="component" value="Unassembled WGS sequence"/>
</dbReference>
<keyword evidence="3" id="KW-0808">Transferase</keyword>
<protein>
    <recommendedName>
        <fullName evidence="5">DNA methylase N-4/N-6 domain-containing protein</fullName>
    </recommendedName>
</protein>
<accession>A0A2G9YXX0</accession>
<dbReference type="Pfam" id="PF01555">
    <property type="entry name" value="N6_N4_Mtase"/>
    <property type="match status" value="1"/>
</dbReference>
<dbReference type="PROSITE" id="PS00092">
    <property type="entry name" value="N6_MTASE"/>
    <property type="match status" value="1"/>
</dbReference>
<dbReference type="GO" id="GO:0003677">
    <property type="term" value="F:DNA binding"/>
    <property type="evidence" value="ECO:0007669"/>
    <property type="project" value="InterPro"/>
</dbReference>
<dbReference type="AlphaFoldDB" id="A0A2G9YXX0"/>
<dbReference type="InterPro" id="IPR029063">
    <property type="entry name" value="SAM-dependent_MTases_sf"/>
</dbReference>
<evidence type="ECO:0000259" key="5">
    <source>
        <dbReference type="Pfam" id="PF01555"/>
    </source>
</evidence>
<dbReference type="SUPFAM" id="SSF53335">
    <property type="entry name" value="S-adenosyl-L-methionine-dependent methyltransferases"/>
    <property type="match status" value="1"/>
</dbReference>
<feature type="non-terminal residue" evidence="6">
    <location>
        <position position="201"/>
    </location>
</feature>
<dbReference type="InterPro" id="IPR002295">
    <property type="entry name" value="N4/N6-MTase_EcoPI_Mod-like"/>
</dbReference>